<dbReference type="EMBL" id="JALJOT010000004">
    <property type="protein sequence ID" value="KAK9915705.1"/>
    <property type="molecule type" value="Genomic_DNA"/>
</dbReference>
<proteinExistence type="predicted"/>
<comment type="caution">
    <text evidence="2">The sequence shown here is derived from an EMBL/GenBank/DDBJ whole genome shotgun (WGS) entry which is preliminary data.</text>
</comment>
<feature type="region of interest" description="Disordered" evidence="1">
    <location>
        <begin position="1"/>
        <end position="73"/>
    </location>
</feature>
<gene>
    <name evidence="2" type="ORF">WJX75_002882</name>
</gene>
<dbReference type="Proteomes" id="UP001491310">
    <property type="component" value="Unassembled WGS sequence"/>
</dbReference>
<protein>
    <submittedName>
        <fullName evidence="2">Uncharacterized protein</fullName>
    </submittedName>
</protein>
<evidence type="ECO:0000313" key="2">
    <source>
        <dbReference type="EMBL" id="KAK9915705.1"/>
    </source>
</evidence>
<evidence type="ECO:0000256" key="1">
    <source>
        <dbReference type="SAM" id="MobiDB-lite"/>
    </source>
</evidence>
<evidence type="ECO:0000313" key="3">
    <source>
        <dbReference type="Proteomes" id="UP001491310"/>
    </source>
</evidence>
<feature type="compositionally biased region" description="Polar residues" evidence="1">
    <location>
        <begin position="48"/>
        <end position="58"/>
    </location>
</feature>
<accession>A0ABR2YVF9</accession>
<keyword evidence="3" id="KW-1185">Reference proteome</keyword>
<sequence>MPSVSASVGPAAEDIGGEEVDQNPGAPLSNVKNRHGGKQGRQGGGPTLSLTSKTNRSQGSSMGDGSMSEEDKQELSRLMLEPLFDVMMEYSMYAHSDMIDEAIRRMKQAPTAAEAIKELPLQVYTFLVRKVQYLLRHGPTAKLPLGDAERTDFANQYRKTMQDIQGGARKGQLVTVKNVPALPIEP</sequence>
<reference evidence="2 3" key="1">
    <citation type="journal article" date="2024" name="Nat. Commun.">
        <title>Phylogenomics reveals the evolutionary origins of lichenization in chlorophyte algae.</title>
        <authorList>
            <person name="Puginier C."/>
            <person name="Libourel C."/>
            <person name="Otte J."/>
            <person name="Skaloud P."/>
            <person name="Haon M."/>
            <person name="Grisel S."/>
            <person name="Petersen M."/>
            <person name="Berrin J.G."/>
            <person name="Delaux P.M."/>
            <person name="Dal Grande F."/>
            <person name="Keller J."/>
        </authorList>
    </citation>
    <scope>NUCLEOTIDE SEQUENCE [LARGE SCALE GENOMIC DNA]</scope>
    <source>
        <strain evidence="2 3">SAG 216-7</strain>
    </source>
</reference>
<name>A0ABR2YVF9_9CHLO</name>
<organism evidence="2 3">
    <name type="scientific">Coccomyxa subellipsoidea</name>
    <dbReference type="NCBI Taxonomy" id="248742"/>
    <lineage>
        <taxon>Eukaryota</taxon>
        <taxon>Viridiplantae</taxon>
        <taxon>Chlorophyta</taxon>
        <taxon>core chlorophytes</taxon>
        <taxon>Trebouxiophyceae</taxon>
        <taxon>Trebouxiophyceae incertae sedis</taxon>
        <taxon>Coccomyxaceae</taxon>
        <taxon>Coccomyxa</taxon>
    </lineage>
</organism>